<dbReference type="AlphaFoldDB" id="A0A7G5H1J8"/>
<dbReference type="GO" id="GO:0000976">
    <property type="term" value="F:transcription cis-regulatory region binding"/>
    <property type="evidence" value="ECO:0007669"/>
    <property type="project" value="TreeGrafter"/>
</dbReference>
<dbReference type="Gene3D" id="3.40.50.2300">
    <property type="match status" value="1"/>
</dbReference>
<dbReference type="GO" id="GO:0000156">
    <property type="term" value="F:phosphorelay response regulator activity"/>
    <property type="evidence" value="ECO:0007669"/>
    <property type="project" value="TreeGrafter"/>
</dbReference>
<proteinExistence type="predicted"/>
<evidence type="ECO:0000313" key="4">
    <source>
        <dbReference type="EMBL" id="QMW04990.1"/>
    </source>
</evidence>
<protein>
    <submittedName>
        <fullName evidence="4">Response regulator transcription factor</fullName>
    </submittedName>
</protein>
<evidence type="ECO:0000256" key="1">
    <source>
        <dbReference type="ARBA" id="ARBA00023125"/>
    </source>
</evidence>
<dbReference type="PANTHER" id="PTHR48111">
    <property type="entry name" value="REGULATOR OF RPOS"/>
    <property type="match status" value="1"/>
</dbReference>
<gene>
    <name evidence="4" type="ORF">H3H32_08890</name>
</gene>
<dbReference type="GO" id="GO:0005829">
    <property type="term" value="C:cytosol"/>
    <property type="evidence" value="ECO:0007669"/>
    <property type="project" value="TreeGrafter"/>
</dbReference>
<dbReference type="KEGG" id="sfol:H3H32_08890"/>
<dbReference type="InterPro" id="IPR011006">
    <property type="entry name" value="CheY-like_superfamily"/>
</dbReference>
<dbReference type="Pfam" id="PF00072">
    <property type="entry name" value="Response_reg"/>
    <property type="match status" value="1"/>
</dbReference>
<dbReference type="InterPro" id="IPR039420">
    <property type="entry name" value="WalR-like"/>
</dbReference>
<accession>A0A7G5H1J8</accession>
<dbReference type="GO" id="GO:0032993">
    <property type="term" value="C:protein-DNA complex"/>
    <property type="evidence" value="ECO:0007669"/>
    <property type="project" value="TreeGrafter"/>
</dbReference>
<dbReference type="PANTHER" id="PTHR48111:SF2">
    <property type="entry name" value="RESPONSE REGULATOR SAER"/>
    <property type="match status" value="1"/>
</dbReference>
<dbReference type="PROSITE" id="PS50110">
    <property type="entry name" value="RESPONSE_REGULATORY"/>
    <property type="match status" value="1"/>
</dbReference>
<dbReference type="InterPro" id="IPR001789">
    <property type="entry name" value="Sig_transdc_resp-reg_receiver"/>
</dbReference>
<comment type="caution">
    <text evidence="2">Lacks conserved residue(s) required for the propagation of feature annotation.</text>
</comment>
<dbReference type="GO" id="GO:0006355">
    <property type="term" value="P:regulation of DNA-templated transcription"/>
    <property type="evidence" value="ECO:0007669"/>
    <property type="project" value="TreeGrafter"/>
</dbReference>
<keyword evidence="5" id="KW-1185">Reference proteome</keyword>
<evidence type="ECO:0000313" key="5">
    <source>
        <dbReference type="Proteomes" id="UP000515369"/>
    </source>
</evidence>
<evidence type="ECO:0000256" key="2">
    <source>
        <dbReference type="PROSITE-ProRule" id="PRU00169"/>
    </source>
</evidence>
<organism evidence="4 5">
    <name type="scientific">Spirosoma foliorum</name>
    <dbReference type="NCBI Taxonomy" id="2710596"/>
    <lineage>
        <taxon>Bacteria</taxon>
        <taxon>Pseudomonadati</taxon>
        <taxon>Bacteroidota</taxon>
        <taxon>Cytophagia</taxon>
        <taxon>Cytophagales</taxon>
        <taxon>Cytophagaceae</taxon>
        <taxon>Spirosoma</taxon>
    </lineage>
</organism>
<dbReference type="SUPFAM" id="SSF52172">
    <property type="entry name" value="CheY-like"/>
    <property type="match status" value="1"/>
</dbReference>
<keyword evidence="1" id="KW-0238">DNA-binding</keyword>
<evidence type="ECO:0000259" key="3">
    <source>
        <dbReference type="PROSITE" id="PS50110"/>
    </source>
</evidence>
<dbReference type="Proteomes" id="UP000515369">
    <property type="component" value="Chromosome"/>
</dbReference>
<dbReference type="EMBL" id="CP059732">
    <property type="protein sequence ID" value="QMW04990.1"/>
    <property type="molecule type" value="Genomic_DNA"/>
</dbReference>
<feature type="domain" description="Response regulatory" evidence="3">
    <location>
        <begin position="1"/>
        <end position="65"/>
    </location>
</feature>
<name>A0A7G5H1J8_9BACT</name>
<reference evidence="4 5" key="1">
    <citation type="submission" date="2020-07" db="EMBL/GenBank/DDBJ databases">
        <title>Spirosoma foliorum sp. nov., isolated from the leaves on the Nejang mountain Korea, Republic of.</title>
        <authorList>
            <person name="Ho H."/>
            <person name="Lee Y.-J."/>
            <person name="Nurcahyanto D.-A."/>
            <person name="Kim S.-G."/>
        </authorList>
    </citation>
    <scope>NUCLEOTIDE SEQUENCE [LARGE SCALE GENOMIC DNA]</scope>
    <source>
        <strain evidence="4 5">PL0136</strain>
    </source>
</reference>
<sequence length="77" mass="8533">MPFCDGLGLLKHVRTSTSGKYIPFFILSGNEESSVRIDCLEHGADDFITKPFNLRELQARVKAQLNTGVMPQTTGFS</sequence>